<name>A0AAD9ICP9_9PEZI</name>
<proteinExistence type="predicted"/>
<gene>
    <name evidence="2" type="ORF">P8C59_009214</name>
</gene>
<comment type="caution">
    <text evidence="2">The sequence shown here is derived from an EMBL/GenBank/DDBJ whole genome shotgun (WGS) entry which is preliminary data.</text>
</comment>
<dbReference type="AlphaFoldDB" id="A0AAD9ICP9"/>
<dbReference type="EMBL" id="JAQQPM010000009">
    <property type="protein sequence ID" value="KAK2075056.1"/>
    <property type="molecule type" value="Genomic_DNA"/>
</dbReference>
<accession>A0AAD9ICP9</accession>
<feature type="region of interest" description="Disordered" evidence="1">
    <location>
        <begin position="195"/>
        <end position="219"/>
    </location>
</feature>
<feature type="compositionally biased region" description="Gly residues" evidence="1">
    <location>
        <begin position="198"/>
        <end position="210"/>
    </location>
</feature>
<evidence type="ECO:0000256" key="1">
    <source>
        <dbReference type="SAM" id="MobiDB-lite"/>
    </source>
</evidence>
<feature type="compositionally biased region" description="Polar residues" evidence="1">
    <location>
        <begin position="42"/>
        <end position="51"/>
    </location>
</feature>
<feature type="compositionally biased region" description="Gly residues" evidence="1">
    <location>
        <begin position="233"/>
        <end position="247"/>
    </location>
</feature>
<feature type="region of interest" description="Disordered" evidence="1">
    <location>
        <begin position="233"/>
        <end position="252"/>
    </location>
</feature>
<keyword evidence="3" id="KW-1185">Reference proteome</keyword>
<organism evidence="2 3">
    <name type="scientific">Phyllachora maydis</name>
    <dbReference type="NCBI Taxonomy" id="1825666"/>
    <lineage>
        <taxon>Eukaryota</taxon>
        <taxon>Fungi</taxon>
        <taxon>Dikarya</taxon>
        <taxon>Ascomycota</taxon>
        <taxon>Pezizomycotina</taxon>
        <taxon>Sordariomycetes</taxon>
        <taxon>Sordariomycetidae</taxon>
        <taxon>Phyllachorales</taxon>
        <taxon>Phyllachoraceae</taxon>
        <taxon>Phyllachora</taxon>
    </lineage>
</organism>
<dbReference type="Proteomes" id="UP001217918">
    <property type="component" value="Unassembled WGS sequence"/>
</dbReference>
<evidence type="ECO:0000313" key="2">
    <source>
        <dbReference type="EMBL" id="KAK2075056.1"/>
    </source>
</evidence>
<feature type="compositionally biased region" description="Low complexity" evidence="1">
    <location>
        <begin position="61"/>
        <end position="109"/>
    </location>
</feature>
<protein>
    <submittedName>
        <fullName evidence="2">Uncharacterized protein</fullName>
    </submittedName>
</protein>
<evidence type="ECO:0000313" key="3">
    <source>
        <dbReference type="Proteomes" id="UP001217918"/>
    </source>
</evidence>
<reference evidence="2" key="1">
    <citation type="journal article" date="2023" name="Mol. Plant Microbe Interact.">
        <title>Elucidating the Obligate Nature and Biological Capacity of an Invasive Fungal Corn Pathogen.</title>
        <authorList>
            <person name="MacCready J.S."/>
            <person name="Roggenkamp E.M."/>
            <person name="Gdanetz K."/>
            <person name="Chilvers M.I."/>
        </authorList>
    </citation>
    <scope>NUCLEOTIDE SEQUENCE</scope>
    <source>
        <strain evidence="2">PM02</strain>
    </source>
</reference>
<feature type="compositionally biased region" description="Polar residues" evidence="1">
    <location>
        <begin position="1"/>
        <end position="11"/>
    </location>
</feature>
<feature type="compositionally biased region" description="Pro residues" evidence="1">
    <location>
        <begin position="127"/>
        <end position="136"/>
    </location>
</feature>
<feature type="region of interest" description="Disordered" evidence="1">
    <location>
        <begin position="1"/>
        <end position="138"/>
    </location>
</feature>
<sequence length="349" mass="36162">MDADNISNRASRTAIESLAPEDFETSSIRSAAPSYISEAPSYHSTMPTNDPSPAYFPPTPASSETPSPSPSAVLASVPPAARRTGAGSSSLSPSPSPTAGAAGPSVPATLPAPAYTSLPSPRRHGLPPVPTGPPRAPVVEPSLAAFRISSWSSLSANPTARQYHNVAHRRSTQASAASGLDWMKRAVLERIGEEEGAAGSGGGGGGGGGSSSSSSSSSVGACVVAGGGWGGGDGGIAGGSGGGGGGESQVRRPLEDPYLVGEEAAARARRERLARENGDAILIREDRRWDFLLAQMNDWEERQRSWTRFRRQVDSHAASRGRLARRLLSQITIQSTWHRGTGSGMEYTH</sequence>